<organism evidence="3 4">
    <name type="scientific">Silurus asotus</name>
    <name type="common">Amur catfish</name>
    <name type="synonym">Parasilurus asotus</name>
    <dbReference type="NCBI Taxonomy" id="30991"/>
    <lineage>
        <taxon>Eukaryota</taxon>
        <taxon>Metazoa</taxon>
        <taxon>Chordata</taxon>
        <taxon>Craniata</taxon>
        <taxon>Vertebrata</taxon>
        <taxon>Euteleostomi</taxon>
        <taxon>Actinopterygii</taxon>
        <taxon>Neopterygii</taxon>
        <taxon>Teleostei</taxon>
        <taxon>Ostariophysi</taxon>
        <taxon>Siluriformes</taxon>
        <taxon>Siluridae</taxon>
        <taxon>Silurus</taxon>
    </lineage>
</organism>
<dbReference type="InterPro" id="IPR018378">
    <property type="entry name" value="C-type_lectin_CS"/>
</dbReference>
<dbReference type="Pfam" id="PF00059">
    <property type="entry name" value="Lectin_C"/>
    <property type="match status" value="4"/>
</dbReference>
<accession>A0AAD5A0U6</accession>
<dbReference type="PROSITE" id="PS50041">
    <property type="entry name" value="C_TYPE_LECTIN_2"/>
    <property type="match status" value="4"/>
</dbReference>
<proteinExistence type="predicted"/>
<feature type="domain" description="C-type lectin" evidence="2">
    <location>
        <begin position="255"/>
        <end position="360"/>
    </location>
</feature>
<dbReference type="Proteomes" id="UP001205998">
    <property type="component" value="Unassembled WGS sequence"/>
</dbReference>
<reference evidence="3" key="1">
    <citation type="submission" date="2018-07" db="EMBL/GenBank/DDBJ databases">
        <title>Comparative genomics of catfishes provides insights into carnivory and benthic adaptation.</title>
        <authorList>
            <person name="Zhang Y."/>
            <person name="Wang D."/>
            <person name="Peng Z."/>
            <person name="Zheng S."/>
            <person name="Shao F."/>
            <person name="Tao W."/>
        </authorList>
    </citation>
    <scope>NUCLEOTIDE SEQUENCE</scope>
    <source>
        <strain evidence="3">Chongqing</strain>
    </source>
</reference>
<protein>
    <submittedName>
        <fullName evidence="3">Secretory phospholipase A2 receptor-like</fullName>
    </submittedName>
</protein>
<dbReference type="SMART" id="SM00034">
    <property type="entry name" value="CLECT"/>
    <property type="match status" value="4"/>
</dbReference>
<feature type="domain" description="C-type lectin" evidence="2">
    <location>
        <begin position="359"/>
        <end position="476"/>
    </location>
</feature>
<evidence type="ECO:0000313" key="4">
    <source>
        <dbReference type="Proteomes" id="UP001205998"/>
    </source>
</evidence>
<dbReference type="InterPro" id="IPR016186">
    <property type="entry name" value="C-type_lectin-like/link_sf"/>
</dbReference>
<sequence>SVMSVLQSVYYKYYLINTMPMTWADAKNYCREKYDDLAIIRSSDDWIKIKEEGAAKSLTAFAWVGLYNDIESWRWSFNDVPLKNQTLRMWYAGEPKNENGNEACGVLGQLGQWWDYPCTDLRPFICYKSSTDKIIPVASLMTWYGAQAYCRKHYTDLASSTTATQNSQLEQVFLLQGSSWFGLFRDTWKWVDNPLQDATNLKWNTGQPNNFAGNEDCVVIFNGLLVDRPCMNLNFFFCHTNRIEIAPLLIKQNANWIVAQNYCRENYLDLYTVTNETDQQMLLKEMTDKNVMGPVWIGLYNDLDTWYWSYNHLPLKNMSLIKWATGNPDNTSGADMCGVLQDVGKWESYPCYYTGPFICYDANNSAANRFIIYYKPPTDWHTGQTYCRKYHTDMASSLTETDNSIMQQLVKSINYNGAWFGLTKETWKWSDGNEPSYLPWGPNQPDNYYSSENCGGARNGLLTDEQCNKQYYFVCSACEC</sequence>
<dbReference type="InterPro" id="IPR016187">
    <property type="entry name" value="CTDL_fold"/>
</dbReference>
<dbReference type="PROSITE" id="PS00615">
    <property type="entry name" value="C_TYPE_LECTIN_1"/>
    <property type="match status" value="1"/>
</dbReference>
<evidence type="ECO:0000256" key="1">
    <source>
        <dbReference type="ARBA" id="ARBA00023157"/>
    </source>
</evidence>
<dbReference type="SUPFAM" id="SSF56436">
    <property type="entry name" value="C-type lectin-like"/>
    <property type="match status" value="4"/>
</dbReference>
<evidence type="ECO:0000259" key="2">
    <source>
        <dbReference type="PROSITE" id="PS50041"/>
    </source>
</evidence>
<feature type="domain" description="C-type lectin" evidence="2">
    <location>
        <begin position="13"/>
        <end position="127"/>
    </location>
</feature>
<evidence type="ECO:0000313" key="3">
    <source>
        <dbReference type="EMBL" id="KAI5607344.1"/>
    </source>
</evidence>
<feature type="non-terminal residue" evidence="3">
    <location>
        <position position="480"/>
    </location>
</feature>
<feature type="domain" description="C-type lectin" evidence="2">
    <location>
        <begin position="126"/>
        <end position="239"/>
    </location>
</feature>
<name>A0AAD5A0U6_SILAS</name>
<keyword evidence="3" id="KW-0675">Receptor</keyword>
<dbReference type="EMBL" id="MU592027">
    <property type="protein sequence ID" value="KAI5607344.1"/>
    <property type="molecule type" value="Genomic_DNA"/>
</dbReference>
<keyword evidence="1" id="KW-1015">Disulfide bond</keyword>
<dbReference type="PANTHER" id="PTHR45784">
    <property type="entry name" value="C-TYPE LECTIN DOMAIN FAMILY 20 MEMBER A-RELATED"/>
    <property type="match status" value="1"/>
</dbReference>
<gene>
    <name evidence="3" type="ORF">C0J50_7096</name>
</gene>
<keyword evidence="4" id="KW-1185">Reference proteome</keyword>
<dbReference type="Gene3D" id="3.10.100.10">
    <property type="entry name" value="Mannose-Binding Protein A, subunit A"/>
    <property type="match status" value="4"/>
</dbReference>
<dbReference type="InterPro" id="IPR001304">
    <property type="entry name" value="C-type_lectin-like"/>
</dbReference>
<dbReference type="AlphaFoldDB" id="A0AAD5A0U6"/>
<feature type="non-terminal residue" evidence="3">
    <location>
        <position position="1"/>
    </location>
</feature>
<comment type="caution">
    <text evidence="3">The sequence shown here is derived from an EMBL/GenBank/DDBJ whole genome shotgun (WGS) entry which is preliminary data.</text>
</comment>
<dbReference type="PANTHER" id="PTHR45784:SF3">
    <property type="entry name" value="C-TYPE LECTIN DOMAIN FAMILY 4 MEMBER K-LIKE-RELATED"/>
    <property type="match status" value="1"/>
</dbReference>